<accession>A0A0C1QXK4</accession>
<reference evidence="2 3" key="1">
    <citation type="submission" date="2014-11" db="EMBL/GenBank/DDBJ databases">
        <title>A Rickettsiales Symbiont of Amoebae With Ancient Features.</title>
        <authorList>
            <person name="Schulz F."/>
            <person name="Martijn J."/>
            <person name="Wascher F."/>
            <person name="Kostanjsek R."/>
            <person name="Ettema T.J."/>
            <person name="Horn M."/>
        </authorList>
    </citation>
    <scope>NUCLEOTIDE SEQUENCE [LARGE SCALE GENOMIC DNA]</scope>
    <source>
        <strain evidence="2 3">UWC36</strain>
    </source>
</reference>
<keyword evidence="1" id="KW-0812">Transmembrane</keyword>
<keyword evidence="1" id="KW-0472">Membrane</keyword>
<gene>
    <name evidence="2" type="ORF">NF27_FX00210</name>
</gene>
<organism evidence="2 3">
    <name type="scientific">Candidatus Jidaibacter acanthamoebae</name>
    <dbReference type="NCBI Taxonomy" id="86105"/>
    <lineage>
        <taxon>Bacteria</taxon>
        <taxon>Pseudomonadati</taxon>
        <taxon>Pseudomonadota</taxon>
        <taxon>Alphaproteobacteria</taxon>
        <taxon>Rickettsiales</taxon>
        <taxon>Candidatus Midichloriaceae</taxon>
        <taxon>Candidatus Jidaibacter</taxon>
    </lineage>
</organism>
<dbReference type="AlphaFoldDB" id="A0A0C1QXK4"/>
<proteinExistence type="predicted"/>
<protein>
    <submittedName>
        <fullName evidence="2">Uncharacterized protein</fullName>
    </submittedName>
</protein>
<dbReference type="RefSeq" id="WP_161791835.1">
    <property type="nucleotide sequence ID" value="NZ_JSWE01000146.1"/>
</dbReference>
<sequence>MRLAAIYALYALSMTMSFIRKLSLIFYSSTMLQSRISMILSTAVGAVSSNHTKKISEIMDEINEQVKADKSPEVMKRINAGQIYLKNH</sequence>
<dbReference type="EMBL" id="JSWE01000146">
    <property type="protein sequence ID" value="KIE04760.1"/>
    <property type="molecule type" value="Genomic_DNA"/>
</dbReference>
<evidence type="ECO:0000313" key="3">
    <source>
        <dbReference type="Proteomes" id="UP000031258"/>
    </source>
</evidence>
<dbReference type="Proteomes" id="UP000031258">
    <property type="component" value="Unassembled WGS sequence"/>
</dbReference>
<evidence type="ECO:0000256" key="1">
    <source>
        <dbReference type="SAM" id="Phobius"/>
    </source>
</evidence>
<evidence type="ECO:0000313" key="2">
    <source>
        <dbReference type="EMBL" id="KIE04760.1"/>
    </source>
</evidence>
<keyword evidence="3" id="KW-1185">Reference proteome</keyword>
<comment type="caution">
    <text evidence="2">The sequence shown here is derived from an EMBL/GenBank/DDBJ whole genome shotgun (WGS) entry which is preliminary data.</text>
</comment>
<keyword evidence="1" id="KW-1133">Transmembrane helix</keyword>
<feature type="transmembrane region" description="Helical" evidence="1">
    <location>
        <begin position="6"/>
        <end position="27"/>
    </location>
</feature>
<name>A0A0C1QXK4_9RICK</name>